<dbReference type="Gene3D" id="1.25.40.10">
    <property type="entry name" value="Tetratricopeptide repeat domain"/>
    <property type="match status" value="1"/>
</dbReference>
<reference evidence="3 4" key="1">
    <citation type="submission" date="2020-12" db="EMBL/GenBank/DDBJ databases">
        <title>FDA dAtabase for Regulatory Grade micrObial Sequences (FDA-ARGOS): Supporting development and validation of Infectious Disease Dx tests.</title>
        <authorList>
            <person name="Nelson B."/>
            <person name="Plummer A."/>
            <person name="Tallon L."/>
            <person name="Sadzewicz L."/>
            <person name="Zhao X."/>
            <person name="Boylan J."/>
            <person name="Ott S."/>
            <person name="Bowen H."/>
            <person name="Vavikolanu K."/>
            <person name="Mehta A."/>
            <person name="Aluvathingal J."/>
            <person name="Nadendla S."/>
            <person name="Myers T."/>
            <person name="Yan Y."/>
            <person name="Sichtig H."/>
        </authorList>
    </citation>
    <scope>NUCLEOTIDE SEQUENCE [LARGE SCALE GENOMIC DNA]</scope>
    <source>
        <strain evidence="3 4">FDAARGOS_1049</strain>
    </source>
</reference>
<proteinExistence type="predicted"/>
<evidence type="ECO:0000256" key="2">
    <source>
        <dbReference type="SAM" id="MobiDB-lite"/>
    </source>
</evidence>
<accession>A0A7T4N463</accession>
<dbReference type="PROSITE" id="PS50005">
    <property type="entry name" value="TPR"/>
    <property type="match status" value="2"/>
</dbReference>
<feature type="compositionally biased region" description="Gly residues" evidence="2">
    <location>
        <begin position="247"/>
        <end position="269"/>
    </location>
</feature>
<feature type="region of interest" description="Disordered" evidence="2">
    <location>
        <begin position="244"/>
        <end position="294"/>
    </location>
</feature>
<dbReference type="PROSITE" id="PS51257">
    <property type="entry name" value="PROKAR_LIPOPROTEIN"/>
    <property type="match status" value="1"/>
</dbReference>
<keyword evidence="4" id="KW-1185">Reference proteome</keyword>
<dbReference type="RefSeq" id="WP_042324026.1">
    <property type="nucleotide sequence ID" value="NZ_CP066075.1"/>
</dbReference>
<dbReference type="SUPFAM" id="SSF48452">
    <property type="entry name" value="TPR-like"/>
    <property type="match status" value="1"/>
</dbReference>
<dbReference type="AlphaFoldDB" id="A0A7T4N463"/>
<dbReference type="SMART" id="SM00028">
    <property type="entry name" value="TPR"/>
    <property type="match status" value="2"/>
</dbReference>
<dbReference type="InterPro" id="IPR019734">
    <property type="entry name" value="TPR_rpt"/>
</dbReference>
<evidence type="ECO:0000313" key="4">
    <source>
        <dbReference type="Proteomes" id="UP000595610"/>
    </source>
</evidence>
<dbReference type="InterPro" id="IPR011990">
    <property type="entry name" value="TPR-like_helical_dom_sf"/>
</dbReference>
<sequence length="302" mass="31439">MTHRSSFDTWRHRARCPAAVAALALLGACASKDLAGYGVGPQAERALMVSQQAGKEAAPDTPGMYLGLIDRMQSQGLYFASLAHIDAYDRQYGASPDTILLRADALRMTDQPTAAATAYGQLLKTPLAARGHRGLGLLAGAAGDFAHAADELQQAVLLAPTDAVTLSDLGYAYLRAGDVNGARVPLMKAAELDQNNPKIVANVVLYLLANGDQTQALVVMNQQKLAPDVRAAIRNDAAKVAAAGRAQGQGQGQVQGHLQGQGPGQGQGQGQTQQQAGATADARTVASAGIEPAPRLLQRFAQ</sequence>
<dbReference type="Proteomes" id="UP000595610">
    <property type="component" value="Chromosome 1"/>
</dbReference>
<keyword evidence="1" id="KW-0802">TPR repeat</keyword>
<evidence type="ECO:0000313" key="3">
    <source>
        <dbReference type="EMBL" id="QQC64932.1"/>
    </source>
</evidence>
<gene>
    <name evidence="3" type="ORF">I6I06_05530</name>
</gene>
<protein>
    <submittedName>
        <fullName evidence="3">Pilus assembly protein</fullName>
    </submittedName>
</protein>
<organism evidence="3 4">
    <name type="scientific">Paraburkholderia ginsengisoli</name>
    <dbReference type="NCBI Taxonomy" id="311231"/>
    <lineage>
        <taxon>Bacteria</taxon>
        <taxon>Pseudomonadati</taxon>
        <taxon>Pseudomonadota</taxon>
        <taxon>Betaproteobacteria</taxon>
        <taxon>Burkholderiales</taxon>
        <taxon>Burkholderiaceae</taxon>
        <taxon>Paraburkholderia</taxon>
    </lineage>
</organism>
<name>A0A7T4N463_9BURK</name>
<evidence type="ECO:0000256" key="1">
    <source>
        <dbReference type="PROSITE-ProRule" id="PRU00339"/>
    </source>
</evidence>
<feature type="repeat" description="TPR" evidence="1">
    <location>
        <begin position="129"/>
        <end position="162"/>
    </location>
</feature>
<feature type="repeat" description="TPR" evidence="1">
    <location>
        <begin position="163"/>
        <end position="196"/>
    </location>
</feature>
<dbReference type="EMBL" id="CP066075">
    <property type="protein sequence ID" value="QQC64932.1"/>
    <property type="molecule type" value="Genomic_DNA"/>
</dbReference>
<dbReference type="KEGG" id="pgis:I6I06_05530"/>